<protein>
    <recommendedName>
        <fullName evidence="5">Lipoprotein</fullName>
    </recommendedName>
</protein>
<sequence length="298" mass="30818">MNRRTLHVTAGMAAGLLLCGAVTGCSASDGKRSASSAAAGAEAASGAPVAAVQTAAKKAAELKSLRVEMSGTVPGAPGRMQADMAMSMAPKAMEMNMELAGRGEEGGRFTLKLVGDAMYLGGSEKIAGHLDGKHWVKLPLNGKMKDALDGMGAAHQDPSAQTDLLSGSRNIKKVGEETVAGTRATHYAGSVTIDEMEGQVGKGGSDAVKESRRKSVEQLRQQGVQKLDVDLWIDKDSRPVQLRERGQADKGPLDLTMVFKDFDKPVTVEAPAADDTADMGDRPAGGLGGGLGEASKSL</sequence>
<organism evidence="3 4">
    <name type="scientific">Streptomyces morookaense</name>
    <name type="common">Streptoverticillium morookaense</name>
    <dbReference type="NCBI Taxonomy" id="1970"/>
    <lineage>
        <taxon>Bacteria</taxon>
        <taxon>Bacillati</taxon>
        <taxon>Actinomycetota</taxon>
        <taxon>Actinomycetes</taxon>
        <taxon>Kitasatosporales</taxon>
        <taxon>Streptomycetaceae</taxon>
        <taxon>Streptomyces</taxon>
    </lineage>
</organism>
<keyword evidence="2" id="KW-0732">Signal</keyword>
<dbReference type="RefSeq" id="WP_171082687.1">
    <property type="nucleotide sequence ID" value="NZ_BNBU01000012.1"/>
</dbReference>
<feature type="region of interest" description="Disordered" evidence="1">
    <location>
        <begin position="269"/>
        <end position="298"/>
    </location>
</feature>
<dbReference type="EMBL" id="JABBXF010000039">
    <property type="protein sequence ID" value="NVK79555.1"/>
    <property type="molecule type" value="Genomic_DNA"/>
</dbReference>
<dbReference type="Proteomes" id="UP000587462">
    <property type="component" value="Unassembled WGS sequence"/>
</dbReference>
<name>A0A7Y7B632_STRMO</name>
<feature type="chain" id="PRO_5030699588" description="Lipoprotein" evidence="2">
    <location>
        <begin position="28"/>
        <end position="298"/>
    </location>
</feature>
<dbReference type="PROSITE" id="PS51257">
    <property type="entry name" value="PROKAR_LIPOPROTEIN"/>
    <property type="match status" value="1"/>
</dbReference>
<dbReference type="AlphaFoldDB" id="A0A7Y7B632"/>
<evidence type="ECO:0000256" key="2">
    <source>
        <dbReference type="SAM" id="SignalP"/>
    </source>
</evidence>
<accession>A0A7Y7B632</accession>
<evidence type="ECO:0000313" key="3">
    <source>
        <dbReference type="EMBL" id="NVK79555.1"/>
    </source>
</evidence>
<gene>
    <name evidence="3" type="ORF">HG542_18055</name>
</gene>
<evidence type="ECO:0000313" key="4">
    <source>
        <dbReference type="Proteomes" id="UP000587462"/>
    </source>
</evidence>
<dbReference type="Gene3D" id="2.50.20.20">
    <property type="match status" value="1"/>
</dbReference>
<evidence type="ECO:0000256" key="1">
    <source>
        <dbReference type="SAM" id="MobiDB-lite"/>
    </source>
</evidence>
<dbReference type="InterPro" id="IPR029046">
    <property type="entry name" value="LolA/LolB/LppX"/>
</dbReference>
<evidence type="ECO:0008006" key="5">
    <source>
        <dbReference type="Google" id="ProtNLM"/>
    </source>
</evidence>
<comment type="caution">
    <text evidence="3">The sequence shown here is derived from an EMBL/GenBank/DDBJ whole genome shotgun (WGS) entry which is preliminary data.</text>
</comment>
<proteinExistence type="predicted"/>
<keyword evidence="4" id="KW-1185">Reference proteome</keyword>
<reference evidence="3 4" key="1">
    <citation type="submission" date="2020-04" db="EMBL/GenBank/DDBJ databases">
        <title>Draft Genome Sequence of Streptomyces morookaense DSM 40503, an 8-azaguanine-producing strain.</title>
        <authorList>
            <person name="Qi J."/>
            <person name="Gao J.-M."/>
        </authorList>
    </citation>
    <scope>NUCLEOTIDE SEQUENCE [LARGE SCALE GENOMIC DNA]</scope>
    <source>
        <strain evidence="3 4">DSM 40503</strain>
    </source>
</reference>
<feature type="signal peptide" evidence="2">
    <location>
        <begin position="1"/>
        <end position="27"/>
    </location>
</feature>
<dbReference type="SUPFAM" id="SSF89392">
    <property type="entry name" value="Prokaryotic lipoproteins and lipoprotein localization factors"/>
    <property type="match status" value="1"/>
</dbReference>
<feature type="compositionally biased region" description="Gly residues" evidence="1">
    <location>
        <begin position="283"/>
        <end position="292"/>
    </location>
</feature>